<dbReference type="Pfam" id="PF00753">
    <property type="entry name" value="Lactamase_B"/>
    <property type="match status" value="1"/>
</dbReference>
<protein>
    <submittedName>
        <fullName evidence="2">Putative hydrolase</fullName>
    </submittedName>
</protein>
<evidence type="ECO:0000313" key="3">
    <source>
        <dbReference type="Proteomes" id="UP000316612"/>
    </source>
</evidence>
<keyword evidence="2" id="KW-0378">Hydrolase</keyword>
<dbReference type="Gene3D" id="1.10.10.10">
    <property type="entry name" value="Winged helix-like DNA-binding domain superfamily/Winged helix DNA-binding domain"/>
    <property type="match status" value="1"/>
</dbReference>
<dbReference type="InterPro" id="IPR036866">
    <property type="entry name" value="RibonucZ/Hydroxyglut_hydro"/>
</dbReference>
<dbReference type="PANTHER" id="PTHR23131">
    <property type="entry name" value="ENDORIBONUCLEASE LACTB2"/>
    <property type="match status" value="1"/>
</dbReference>
<dbReference type="Gene3D" id="3.60.15.10">
    <property type="entry name" value="Ribonuclease Z/Hydroxyacylglutathione hydrolase-like"/>
    <property type="match status" value="1"/>
</dbReference>
<proteinExistence type="predicted"/>
<comment type="caution">
    <text evidence="2">The sequence shown here is derived from an EMBL/GenBank/DDBJ whole genome shotgun (WGS) entry which is preliminary data.</text>
</comment>
<dbReference type="AlphaFoldDB" id="A0A4Y4DVP3"/>
<dbReference type="GO" id="GO:0016787">
    <property type="term" value="F:hydrolase activity"/>
    <property type="evidence" value="ECO:0007669"/>
    <property type="project" value="UniProtKB-KW"/>
</dbReference>
<dbReference type="InterPro" id="IPR050662">
    <property type="entry name" value="Sec-metab_biosynth-thioest"/>
</dbReference>
<name>A0A4Y4DVP3_GLUUR</name>
<dbReference type="OrthoDB" id="9788263at2"/>
<dbReference type="Proteomes" id="UP000316612">
    <property type="component" value="Unassembled WGS sequence"/>
</dbReference>
<evidence type="ECO:0000259" key="1">
    <source>
        <dbReference type="SMART" id="SM00849"/>
    </source>
</evidence>
<dbReference type="RefSeq" id="WP_141367040.1">
    <property type="nucleotide sequence ID" value="NZ_BAAAJL010000001.1"/>
</dbReference>
<dbReference type="SUPFAM" id="SSF56281">
    <property type="entry name" value="Metallo-hydrolase/oxidoreductase"/>
    <property type="match status" value="1"/>
</dbReference>
<dbReference type="InterPro" id="IPR036388">
    <property type="entry name" value="WH-like_DNA-bd_sf"/>
</dbReference>
<evidence type="ECO:0000313" key="2">
    <source>
        <dbReference type="EMBL" id="GED07675.1"/>
    </source>
</evidence>
<keyword evidence="3" id="KW-1185">Reference proteome</keyword>
<gene>
    <name evidence="2" type="ORF">AUR04nite_32070</name>
</gene>
<dbReference type="SMART" id="SM00849">
    <property type="entry name" value="Lactamase_B"/>
    <property type="match status" value="1"/>
</dbReference>
<organism evidence="2 3">
    <name type="scientific">Glutamicibacter uratoxydans</name>
    <name type="common">Arthrobacter uratoxydans</name>
    <dbReference type="NCBI Taxonomy" id="43667"/>
    <lineage>
        <taxon>Bacteria</taxon>
        <taxon>Bacillati</taxon>
        <taxon>Actinomycetota</taxon>
        <taxon>Actinomycetes</taxon>
        <taxon>Micrococcales</taxon>
        <taxon>Micrococcaceae</taxon>
        <taxon>Glutamicibacter</taxon>
    </lineage>
</organism>
<dbReference type="PANTHER" id="PTHR23131:SF0">
    <property type="entry name" value="ENDORIBONUCLEASE LACTB2"/>
    <property type="match status" value="1"/>
</dbReference>
<dbReference type="EMBL" id="BJNY01000024">
    <property type="protein sequence ID" value="GED07675.1"/>
    <property type="molecule type" value="Genomic_DNA"/>
</dbReference>
<dbReference type="InterPro" id="IPR001279">
    <property type="entry name" value="Metallo-B-lactamas"/>
</dbReference>
<feature type="domain" description="Metallo-beta-lactamase" evidence="1">
    <location>
        <begin position="29"/>
        <end position="191"/>
    </location>
</feature>
<reference evidence="2 3" key="1">
    <citation type="submission" date="2019-06" db="EMBL/GenBank/DDBJ databases">
        <title>Whole genome shotgun sequence of Glutamicibacter uratoxydans NBRC 15515.</title>
        <authorList>
            <person name="Hosoyama A."/>
            <person name="Uohara A."/>
            <person name="Ohji S."/>
            <person name="Ichikawa N."/>
        </authorList>
    </citation>
    <scope>NUCLEOTIDE SEQUENCE [LARGE SCALE GENOMIC DNA]</scope>
    <source>
        <strain evidence="2 3">NBRC 15515</strain>
    </source>
</reference>
<accession>A0A4Y4DVP3</accession>
<sequence length="266" mass="28198">MDHLSSPTVLAPGLAVLRAENPSEMTLDGTNSYLLFDQAAEVLEPGAPVIVVDPGPLRDEHVTALAAFDVQLILSTHRHADHTEAVARLHELTGAPARARLEQFCHGAPVLEDAEVIQAAGTSVQVVLTPGHTSDSLCLVQLGDAPQLLTGDTVLGRGTTILEHPDGTLADYLDSLSKLAALDDMPLRPGHGEQHAGSHRLLKAYIEHREQRLDQVRAALAKLGKAGADAQPADLLDLVYPDLDPRLVGAASHSIAAQLHYLASNS</sequence>
<dbReference type="CDD" id="cd16278">
    <property type="entry name" value="metallo-hydrolase-like_MBL-fold"/>
    <property type="match status" value="1"/>
</dbReference>